<dbReference type="EMBL" id="BTGU01001137">
    <property type="protein sequence ID" value="GMN70408.1"/>
    <property type="molecule type" value="Genomic_DNA"/>
</dbReference>
<gene>
    <name evidence="2" type="ORF">TIFTF001_039450</name>
</gene>
<feature type="compositionally biased region" description="Basic residues" evidence="1">
    <location>
        <begin position="53"/>
        <end position="63"/>
    </location>
</feature>
<comment type="caution">
    <text evidence="2">The sequence shown here is derived from an EMBL/GenBank/DDBJ whole genome shotgun (WGS) entry which is preliminary data.</text>
</comment>
<keyword evidence="3" id="KW-1185">Reference proteome</keyword>
<organism evidence="2 3">
    <name type="scientific">Ficus carica</name>
    <name type="common">Common fig</name>
    <dbReference type="NCBI Taxonomy" id="3494"/>
    <lineage>
        <taxon>Eukaryota</taxon>
        <taxon>Viridiplantae</taxon>
        <taxon>Streptophyta</taxon>
        <taxon>Embryophyta</taxon>
        <taxon>Tracheophyta</taxon>
        <taxon>Spermatophyta</taxon>
        <taxon>Magnoliopsida</taxon>
        <taxon>eudicotyledons</taxon>
        <taxon>Gunneridae</taxon>
        <taxon>Pentapetalae</taxon>
        <taxon>rosids</taxon>
        <taxon>fabids</taxon>
        <taxon>Rosales</taxon>
        <taxon>Moraceae</taxon>
        <taxon>Ficeae</taxon>
        <taxon>Ficus</taxon>
    </lineage>
</organism>
<feature type="region of interest" description="Disordered" evidence="1">
    <location>
        <begin position="39"/>
        <end position="63"/>
    </location>
</feature>
<dbReference type="Proteomes" id="UP001187192">
    <property type="component" value="Unassembled WGS sequence"/>
</dbReference>
<proteinExistence type="predicted"/>
<evidence type="ECO:0000256" key="1">
    <source>
        <dbReference type="SAM" id="MobiDB-lite"/>
    </source>
</evidence>
<accession>A0AA88EAV3</accession>
<protein>
    <submittedName>
        <fullName evidence="2">Uncharacterized protein</fullName>
    </submittedName>
</protein>
<dbReference type="AlphaFoldDB" id="A0AA88EAV3"/>
<name>A0AA88EAV3_FICCA</name>
<evidence type="ECO:0000313" key="3">
    <source>
        <dbReference type="Proteomes" id="UP001187192"/>
    </source>
</evidence>
<reference evidence="2" key="1">
    <citation type="submission" date="2023-07" db="EMBL/GenBank/DDBJ databases">
        <title>draft genome sequence of fig (Ficus carica).</title>
        <authorList>
            <person name="Takahashi T."/>
            <person name="Nishimura K."/>
        </authorList>
    </citation>
    <scope>NUCLEOTIDE SEQUENCE</scope>
</reference>
<evidence type="ECO:0000313" key="2">
    <source>
        <dbReference type="EMBL" id="GMN70408.1"/>
    </source>
</evidence>
<sequence>MLNSGMAKLDHILSIGKPYHDHHELSYTGKASTSKITFVKESTPPNPSPYSGKKSKLAPLRRV</sequence>